<dbReference type="Proteomes" id="UP001523565">
    <property type="component" value="Unassembled WGS sequence"/>
</dbReference>
<evidence type="ECO:0000256" key="1">
    <source>
        <dbReference type="SAM" id="Phobius"/>
    </source>
</evidence>
<dbReference type="RefSeq" id="WP_262068901.1">
    <property type="nucleotide sequence ID" value="NZ_JAMXOC010000008.1"/>
</dbReference>
<keyword evidence="1" id="KW-0812">Transmembrane</keyword>
<gene>
    <name evidence="2" type="ORF">NK118_07130</name>
</gene>
<keyword evidence="1" id="KW-1133">Transmembrane helix</keyword>
<comment type="caution">
    <text evidence="2">The sequence shown here is derived from an EMBL/GenBank/DDBJ whole genome shotgun (WGS) entry which is preliminary data.</text>
</comment>
<dbReference type="EMBL" id="JAMZFV010000008">
    <property type="protein sequence ID" value="MCP1110020.1"/>
    <property type="molecule type" value="Genomic_DNA"/>
</dbReference>
<name>A0ABT1EH43_9FIRM</name>
<protein>
    <submittedName>
        <fullName evidence="2">Pilus assembly protein</fullName>
    </submittedName>
</protein>
<feature type="transmembrane region" description="Helical" evidence="1">
    <location>
        <begin position="12"/>
        <end position="35"/>
    </location>
</feature>
<keyword evidence="1" id="KW-0472">Membrane</keyword>
<evidence type="ECO:0000313" key="2">
    <source>
        <dbReference type="EMBL" id="MCP1110020.1"/>
    </source>
</evidence>
<organism evidence="2 3">
    <name type="scientific">Ohessyouella blattaphilus</name>
    <dbReference type="NCBI Taxonomy" id="2949333"/>
    <lineage>
        <taxon>Bacteria</taxon>
        <taxon>Bacillati</taxon>
        <taxon>Bacillota</taxon>
        <taxon>Clostridia</taxon>
        <taxon>Lachnospirales</taxon>
        <taxon>Lachnospiraceae</taxon>
        <taxon>Ohessyouella</taxon>
    </lineage>
</organism>
<evidence type="ECO:0000313" key="3">
    <source>
        <dbReference type="Proteomes" id="UP001523565"/>
    </source>
</evidence>
<sequence length="136" mass="15673">MKRKTVKGSFTIEMTYLMGIFAFVFITVIYTIFFFHDKAVLNSAAYECAVVGSMKARKKDFEKEELEVLLRERVNGRCLFLTVSAEKVTLDEKRVLVELLGNKGPAKVAIRQEAAITYGEDTLRKHYIWKKRLQSP</sequence>
<proteinExistence type="predicted"/>
<accession>A0ABT1EH43</accession>
<reference evidence="2 3" key="1">
    <citation type="journal article" date="2022" name="Genome Biol. Evol.">
        <title>Host diet, physiology and behaviors set the stage for Lachnospiraceae cladogenesis.</title>
        <authorList>
            <person name="Vera-Ponce De Leon A."/>
            <person name="Schneider M."/>
            <person name="Jahnes B.C."/>
            <person name="Sadowski V."/>
            <person name="Camuy-Velez L.A."/>
            <person name="Duan J."/>
            <person name="Sabree Z.L."/>
        </authorList>
    </citation>
    <scope>NUCLEOTIDE SEQUENCE [LARGE SCALE GENOMIC DNA]</scope>
    <source>
        <strain evidence="2 3">PAL227</strain>
    </source>
</reference>
<keyword evidence="3" id="KW-1185">Reference proteome</keyword>